<dbReference type="EC" id="3.1.3.48" evidence="2"/>
<accession>D7FKQ1</accession>
<dbReference type="OrthoDB" id="5632at2759"/>
<evidence type="ECO:0000256" key="8">
    <source>
        <dbReference type="ARBA" id="ARBA00023289"/>
    </source>
</evidence>
<dbReference type="AlphaFoldDB" id="D7FKQ1"/>
<keyword evidence="8" id="KW-0636">Prenylation</keyword>
<evidence type="ECO:0000256" key="3">
    <source>
        <dbReference type="ARBA" id="ARBA00022481"/>
    </source>
</evidence>
<evidence type="ECO:0000313" key="13">
    <source>
        <dbReference type="EMBL" id="CBJ29450.1"/>
    </source>
</evidence>
<keyword evidence="5" id="KW-0904">Protein phosphatase</keyword>
<dbReference type="EMBL" id="FN648046">
    <property type="protein sequence ID" value="CBJ29450.1"/>
    <property type="molecule type" value="Genomic_DNA"/>
</dbReference>
<comment type="similarity">
    <text evidence="1">Belongs to the protein-tyrosine phosphatase family.</text>
</comment>
<dbReference type="EMBL" id="FN649736">
    <property type="protein sequence ID" value="CBJ29450.1"/>
    <property type="molecule type" value="Genomic_DNA"/>
</dbReference>
<evidence type="ECO:0000259" key="12">
    <source>
        <dbReference type="PROSITE" id="PS50056"/>
    </source>
</evidence>
<dbReference type="InterPro" id="IPR000387">
    <property type="entry name" value="Tyr_Pase_dom"/>
</dbReference>
<feature type="domain" description="Tyrosine-protein phosphatase" evidence="11">
    <location>
        <begin position="38"/>
        <end position="200"/>
    </location>
</feature>
<keyword evidence="14" id="KW-1185">Reference proteome</keyword>
<keyword evidence="3" id="KW-0488">Methylation</keyword>
<name>D7FKQ1_ECTSI</name>
<dbReference type="STRING" id="2880.D7FKQ1"/>
<feature type="domain" description="Tyrosine specific protein phosphatases" evidence="12">
    <location>
        <begin position="112"/>
        <end position="187"/>
    </location>
</feature>
<dbReference type="PROSITE" id="PS50056">
    <property type="entry name" value="TYR_PHOSPHATASE_2"/>
    <property type="match status" value="1"/>
</dbReference>
<evidence type="ECO:0000256" key="6">
    <source>
        <dbReference type="ARBA" id="ARBA00023157"/>
    </source>
</evidence>
<dbReference type="Gene3D" id="3.90.190.10">
    <property type="entry name" value="Protein tyrosine phosphatase superfamily"/>
    <property type="match status" value="1"/>
</dbReference>
<dbReference type="FunCoup" id="D7FKQ1">
    <property type="interactions" value="8"/>
</dbReference>
<keyword evidence="4 13" id="KW-0378">Hydrolase</keyword>
<evidence type="ECO:0000313" key="14">
    <source>
        <dbReference type="Proteomes" id="UP000002630"/>
    </source>
</evidence>
<dbReference type="GO" id="GO:0005737">
    <property type="term" value="C:cytoplasm"/>
    <property type="evidence" value="ECO:0007669"/>
    <property type="project" value="UniProtKB-ARBA"/>
</dbReference>
<dbReference type="Proteomes" id="UP000002630">
    <property type="component" value="Linkage Group LG11"/>
</dbReference>
<dbReference type="InParanoid" id="D7FKQ1"/>
<dbReference type="SUPFAM" id="SSF52799">
    <property type="entry name" value="(Phosphotyrosine protein) phosphatases II"/>
    <property type="match status" value="1"/>
</dbReference>
<evidence type="ECO:0000256" key="1">
    <source>
        <dbReference type="ARBA" id="ARBA00009580"/>
    </source>
</evidence>
<evidence type="ECO:0000259" key="11">
    <source>
        <dbReference type="PROSITE" id="PS50054"/>
    </source>
</evidence>
<dbReference type="InterPro" id="IPR050561">
    <property type="entry name" value="PTP"/>
</dbReference>
<sequence>MVSRGADSSGPGGGSSTRTAPTNTALGRVEAAATMSAHPSLVEWKKLRFVIMDAPKANNLHLYIRELKKQNVVCVVRVCEPTYPASEVEAAGIKLLEMEYDDGGAPPVEIINKWLDVVQTTFHNAPDSSGPNGSEGPTIAVHCVAGLGRAPVLVAIALIEYGKDPIKAVEYIRDRRRGAINRKQLSYLDSYERRSSGNGCSSCVVM</sequence>
<proteinExistence type="inferred from homology"/>
<comment type="catalytic activity">
    <reaction evidence="9">
        <text>O-phospho-L-tyrosyl-[protein] + H2O = L-tyrosyl-[protein] + phosphate</text>
        <dbReference type="Rhea" id="RHEA:10684"/>
        <dbReference type="Rhea" id="RHEA-COMP:10136"/>
        <dbReference type="Rhea" id="RHEA-COMP:20101"/>
        <dbReference type="ChEBI" id="CHEBI:15377"/>
        <dbReference type="ChEBI" id="CHEBI:43474"/>
        <dbReference type="ChEBI" id="CHEBI:46858"/>
        <dbReference type="ChEBI" id="CHEBI:61978"/>
        <dbReference type="EC" id="3.1.3.48"/>
    </reaction>
</comment>
<reference evidence="13 14" key="1">
    <citation type="journal article" date="2010" name="Nature">
        <title>The Ectocarpus genome and the independent evolution of multicellularity in brown algae.</title>
        <authorList>
            <person name="Cock J.M."/>
            <person name="Sterck L."/>
            <person name="Rouze P."/>
            <person name="Scornet D."/>
            <person name="Allen A.E."/>
            <person name="Amoutzias G."/>
            <person name="Anthouard V."/>
            <person name="Artiguenave F."/>
            <person name="Aury J.M."/>
            <person name="Badger J.H."/>
            <person name="Beszteri B."/>
            <person name="Billiau K."/>
            <person name="Bonnet E."/>
            <person name="Bothwell J.H."/>
            <person name="Bowler C."/>
            <person name="Boyen C."/>
            <person name="Brownlee C."/>
            <person name="Carrano C.J."/>
            <person name="Charrier B."/>
            <person name="Cho G.Y."/>
            <person name="Coelho S.M."/>
            <person name="Collen J."/>
            <person name="Corre E."/>
            <person name="Da Silva C."/>
            <person name="Delage L."/>
            <person name="Delaroque N."/>
            <person name="Dittami S.M."/>
            <person name="Doulbeau S."/>
            <person name="Elias M."/>
            <person name="Farnham G."/>
            <person name="Gachon C.M."/>
            <person name="Gschloessl B."/>
            <person name="Heesch S."/>
            <person name="Jabbari K."/>
            <person name="Jubin C."/>
            <person name="Kawai H."/>
            <person name="Kimura K."/>
            <person name="Kloareg B."/>
            <person name="Kupper F.C."/>
            <person name="Lang D."/>
            <person name="Le Bail A."/>
            <person name="Leblanc C."/>
            <person name="Lerouge P."/>
            <person name="Lohr M."/>
            <person name="Lopez P.J."/>
            <person name="Martens C."/>
            <person name="Maumus F."/>
            <person name="Michel G."/>
            <person name="Miranda-Saavedra D."/>
            <person name="Morales J."/>
            <person name="Moreau H."/>
            <person name="Motomura T."/>
            <person name="Nagasato C."/>
            <person name="Napoli C.A."/>
            <person name="Nelson D.R."/>
            <person name="Nyvall-Collen P."/>
            <person name="Peters A.F."/>
            <person name="Pommier C."/>
            <person name="Potin P."/>
            <person name="Poulain J."/>
            <person name="Quesneville H."/>
            <person name="Read B."/>
            <person name="Rensing S.A."/>
            <person name="Ritter A."/>
            <person name="Rousvoal S."/>
            <person name="Samanta M."/>
            <person name="Samson G."/>
            <person name="Schroeder D.C."/>
            <person name="Segurens B."/>
            <person name="Strittmatter M."/>
            <person name="Tonon T."/>
            <person name="Tregear J.W."/>
            <person name="Valentin K."/>
            <person name="von Dassow P."/>
            <person name="Yamagishi T."/>
            <person name="Van de Peer Y."/>
            <person name="Wincker P."/>
        </authorList>
    </citation>
    <scope>NUCLEOTIDE SEQUENCE [LARGE SCALE GENOMIC DNA]</scope>
    <source>
        <strain evidence="14">Ec32 / CCAP1310/4</strain>
    </source>
</reference>
<organism evidence="13 14">
    <name type="scientific">Ectocarpus siliculosus</name>
    <name type="common">Brown alga</name>
    <name type="synonym">Conferva siliculosa</name>
    <dbReference type="NCBI Taxonomy" id="2880"/>
    <lineage>
        <taxon>Eukaryota</taxon>
        <taxon>Sar</taxon>
        <taxon>Stramenopiles</taxon>
        <taxon>Ochrophyta</taxon>
        <taxon>PX clade</taxon>
        <taxon>Phaeophyceae</taxon>
        <taxon>Ectocarpales</taxon>
        <taxon>Ectocarpaceae</taxon>
        <taxon>Ectocarpus</taxon>
    </lineage>
</organism>
<keyword evidence="6" id="KW-1015">Disulfide bond</keyword>
<dbReference type="SMART" id="SM00404">
    <property type="entry name" value="PTPc_motif"/>
    <property type="match status" value="1"/>
</dbReference>
<dbReference type="FunFam" id="3.90.190.10:FF:000086">
    <property type="entry name" value="Protein tyrosine phosphatase-like protein"/>
    <property type="match status" value="1"/>
</dbReference>
<dbReference type="PROSITE" id="PS50054">
    <property type="entry name" value="TYR_PHOSPHATASE_DUAL"/>
    <property type="match status" value="1"/>
</dbReference>
<dbReference type="InterPro" id="IPR020422">
    <property type="entry name" value="TYR_PHOSPHATASE_DUAL_dom"/>
</dbReference>
<evidence type="ECO:0000256" key="2">
    <source>
        <dbReference type="ARBA" id="ARBA00013064"/>
    </source>
</evidence>
<evidence type="ECO:0000256" key="4">
    <source>
        <dbReference type="ARBA" id="ARBA00022801"/>
    </source>
</evidence>
<evidence type="ECO:0000256" key="7">
    <source>
        <dbReference type="ARBA" id="ARBA00023288"/>
    </source>
</evidence>
<evidence type="ECO:0000256" key="5">
    <source>
        <dbReference type="ARBA" id="ARBA00022912"/>
    </source>
</evidence>
<feature type="region of interest" description="Disordered" evidence="10">
    <location>
        <begin position="1"/>
        <end position="22"/>
    </location>
</feature>
<dbReference type="InterPro" id="IPR003595">
    <property type="entry name" value="Tyr_Pase_cat"/>
</dbReference>
<evidence type="ECO:0000256" key="9">
    <source>
        <dbReference type="ARBA" id="ARBA00051722"/>
    </source>
</evidence>
<gene>
    <name evidence="13" type="primary">PTP</name>
    <name evidence="13" type="ORF">Esi_0147_0026</name>
</gene>
<keyword evidence="7" id="KW-0449">Lipoprotein</keyword>
<dbReference type="CDD" id="cd14500">
    <property type="entry name" value="PTP-IVa"/>
    <property type="match status" value="1"/>
</dbReference>
<dbReference type="InterPro" id="IPR029021">
    <property type="entry name" value="Prot-tyrosine_phosphatase-like"/>
</dbReference>
<dbReference type="PANTHER" id="PTHR23339">
    <property type="entry name" value="TYROSINE SPECIFIC PROTEIN PHOSPHATASE AND DUAL SPECIFICITY PROTEIN PHOSPHATASE"/>
    <property type="match status" value="1"/>
</dbReference>
<dbReference type="GO" id="GO:0004725">
    <property type="term" value="F:protein tyrosine phosphatase activity"/>
    <property type="evidence" value="ECO:0007669"/>
    <property type="project" value="UniProtKB-EC"/>
</dbReference>
<protein>
    <recommendedName>
        <fullName evidence="2">protein-tyrosine-phosphatase</fullName>
        <ecNumber evidence="2">3.1.3.48</ecNumber>
    </recommendedName>
</protein>
<evidence type="ECO:0000256" key="10">
    <source>
        <dbReference type="SAM" id="MobiDB-lite"/>
    </source>
</evidence>